<dbReference type="EMBL" id="AAWS01000005">
    <property type="protein sequence ID" value="EAY30792.1"/>
    <property type="molecule type" value="Genomic_DNA"/>
</dbReference>
<evidence type="ECO:0000313" key="5">
    <source>
        <dbReference type="Proteomes" id="UP000004095"/>
    </source>
</evidence>
<dbReference type="PROSITE" id="PS51186">
    <property type="entry name" value="GNAT"/>
    <property type="match status" value="1"/>
</dbReference>
<sequence length="150" mass="17271">MIIQQITPQSPLYEAERMLRNEVLLRPIGIPDHAWEMHDHRSWHFVAIDQAQVVGCVVLVPLDETQQKTQLIQMAVKDSHQGQGVGKKLVAALEHFALEKGIQLIECHARQEAVNFYLKLGYEIYGKPFEEVGILHRYMRKKMNTTVEQG</sequence>
<keyword evidence="2" id="KW-0012">Acyltransferase</keyword>
<evidence type="ECO:0000259" key="3">
    <source>
        <dbReference type="PROSITE" id="PS51186"/>
    </source>
</evidence>
<dbReference type="OrthoDB" id="2352823at2"/>
<protein>
    <submittedName>
        <fullName evidence="4">Acetyltransferase, gnat family</fullName>
    </submittedName>
</protein>
<organism evidence="4 5">
    <name type="scientific">Microscilla marina ATCC 23134</name>
    <dbReference type="NCBI Taxonomy" id="313606"/>
    <lineage>
        <taxon>Bacteria</taxon>
        <taxon>Pseudomonadati</taxon>
        <taxon>Bacteroidota</taxon>
        <taxon>Cytophagia</taxon>
        <taxon>Cytophagales</taxon>
        <taxon>Microscillaceae</taxon>
        <taxon>Microscilla</taxon>
    </lineage>
</organism>
<dbReference type="Pfam" id="PF00583">
    <property type="entry name" value="Acetyltransf_1"/>
    <property type="match status" value="1"/>
</dbReference>
<dbReference type="AlphaFoldDB" id="A1ZFL8"/>
<name>A1ZFL8_MICM2</name>
<keyword evidence="1 4" id="KW-0808">Transferase</keyword>
<dbReference type="eggNOG" id="COG0456">
    <property type="taxonomic scope" value="Bacteria"/>
</dbReference>
<dbReference type="GO" id="GO:0016747">
    <property type="term" value="F:acyltransferase activity, transferring groups other than amino-acyl groups"/>
    <property type="evidence" value="ECO:0007669"/>
    <property type="project" value="InterPro"/>
</dbReference>
<comment type="caution">
    <text evidence="4">The sequence shown here is derived from an EMBL/GenBank/DDBJ whole genome shotgun (WGS) entry which is preliminary data.</text>
</comment>
<dbReference type="InterPro" id="IPR000182">
    <property type="entry name" value="GNAT_dom"/>
</dbReference>
<dbReference type="CDD" id="cd04301">
    <property type="entry name" value="NAT_SF"/>
    <property type="match status" value="1"/>
</dbReference>
<dbReference type="SUPFAM" id="SSF55729">
    <property type="entry name" value="Acyl-CoA N-acyltransferases (Nat)"/>
    <property type="match status" value="1"/>
</dbReference>
<dbReference type="RefSeq" id="WP_002694496.1">
    <property type="nucleotide sequence ID" value="NZ_AAWS01000005.1"/>
</dbReference>
<reference evidence="4 5" key="1">
    <citation type="submission" date="2007-01" db="EMBL/GenBank/DDBJ databases">
        <authorList>
            <person name="Haygood M."/>
            <person name="Podell S."/>
            <person name="Anderson C."/>
            <person name="Hopkinson B."/>
            <person name="Roe K."/>
            <person name="Barbeau K."/>
            <person name="Gaasterland T."/>
            <person name="Ferriera S."/>
            <person name="Johnson J."/>
            <person name="Kravitz S."/>
            <person name="Beeson K."/>
            <person name="Sutton G."/>
            <person name="Rogers Y.-H."/>
            <person name="Friedman R."/>
            <person name="Frazier M."/>
            <person name="Venter J.C."/>
        </authorList>
    </citation>
    <scope>NUCLEOTIDE SEQUENCE [LARGE SCALE GENOMIC DNA]</scope>
    <source>
        <strain evidence="4 5">ATCC 23134</strain>
    </source>
</reference>
<gene>
    <name evidence="4" type="ORF">M23134_01116</name>
</gene>
<dbReference type="Proteomes" id="UP000004095">
    <property type="component" value="Unassembled WGS sequence"/>
</dbReference>
<dbReference type="InterPro" id="IPR050832">
    <property type="entry name" value="Bact_Acetyltransf"/>
</dbReference>
<accession>A1ZFL8</accession>
<evidence type="ECO:0000313" key="4">
    <source>
        <dbReference type="EMBL" id="EAY30792.1"/>
    </source>
</evidence>
<evidence type="ECO:0000256" key="1">
    <source>
        <dbReference type="ARBA" id="ARBA00022679"/>
    </source>
</evidence>
<dbReference type="PANTHER" id="PTHR43877">
    <property type="entry name" value="AMINOALKYLPHOSPHONATE N-ACETYLTRANSFERASE-RELATED-RELATED"/>
    <property type="match status" value="1"/>
</dbReference>
<evidence type="ECO:0000256" key="2">
    <source>
        <dbReference type="ARBA" id="ARBA00023315"/>
    </source>
</evidence>
<keyword evidence="5" id="KW-1185">Reference proteome</keyword>
<proteinExistence type="predicted"/>
<dbReference type="PANTHER" id="PTHR43877:SF2">
    <property type="entry name" value="AMINOALKYLPHOSPHONATE N-ACETYLTRANSFERASE-RELATED"/>
    <property type="match status" value="1"/>
</dbReference>
<dbReference type="Gene3D" id="3.40.630.30">
    <property type="match status" value="1"/>
</dbReference>
<feature type="domain" description="N-acetyltransferase" evidence="3">
    <location>
        <begin position="1"/>
        <end position="144"/>
    </location>
</feature>
<dbReference type="InterPro" id="IPR016181">
    <property type="entry name" value="Acyl_CoA_acyltransferase"/>
</dbReference>